<accession>A0A8C3CZC0</accession>
<reference evidence="4" key="3">
    <citation type="submission" date="2025-09" db="UniProtKB">
        <authorList>
            <consortium name="Ensembl"/>
        </authorList>
    </citation>
    <scope>IDENTIFICATION</scope>
</reference>
<dbReference type="PANTHER" id="PTHR12269">
    <property type="entry name" value="EUKARYOTIC TRANSLATION INITIATION FACTOR 4E TRANSPORTER"/>
    <property type="match status" value="1"/>
</dbReference>
<dbReference type="Pfam" id="PF10477">
    <property type="entry name" value="EIF4E-T"/>
    <property type="match status" value="3"/>
</dbReference>
<feature type="compositionally biased region" description="Polar residues" evidence="3">
    <location>
        <begin position="696"/>
        <end position="709"/>
    </location>
</feature>
<evidence type="ECO:0000256" key="1">
    <source>
        <dbReference type="ARBA" id="ARBA00004496"/>
    </source>
</evidence>
<dbReference type="GO" id="GO:0005634">
    <property type="term" value="C:nucleus"/>
    <property type="evidence" value="ECO:0007669"/>
    <property type="project" value="TreeGrafter"/>
</dbReference>
<name>A0A8C3CZC0_CAIMO</name>
<keyword evidence="2" id="KW-0963">Cytoplasm</keyword>
<evidence type="ECO:0000256" key="2">
    <source>
        <dbReference type="ARBA" id="ARBA00022490"/>
    </source>
</evidence>
<keyword evidence="5" id="KW-1185">Reference proteome</keyword>
<dbReference type="InterPro" id="IPR018862">
    <property type="entry name" value="eIF4E-T"/>
</dbReference>
<evidence type="ECO:0000313" key="4">
    <source>
        <dbReference type="Ensembl" id="ENSCMMP00000028487.1"/>
    </source>
</evidence>
<protein>
    <submittedName>
        <fullName evidence="4">Eukaryotic translation initiation factor 4E nuclear import factor 1</fullName>
    </submittedName>
</protein>
<feature type="region of interest" description="Disordered" evidence="3">
    <location>
        <begin position="483"/>
        <end position="522"/>
    </location>
</feature>
<feature type="compositionally biased region" description="Basic and acidic residues" evidence="3">
    <location>
        <begin position="483"/>
        <end position="508"/>
    </location>
</feature>
<feature type="compositionally biased region" description="Polar residues" evidence="3">
    <location>
        <begin position="509"/>
        <end position="522"/>
    </location>
</feature>
<feature type="region of interest" description="Disordered" evidence="3">
    <location>
        <begin position="678"/>
        <end position="730"/>
    </location>
</feature>
<feature type="region of interest" description="Disordered" evidence="3">
    <location>
        <begin position="424"/>
        <end position="470"/>
    </location>
</feature>
<comment type="subcellular location">
    <subcellularLocation>
        <location evidence="1">Cytoplasm</location>
    </subcellularLocation>
</comment>
<dbReference type="GO" id="GO:0017148">
    <property type="term" value="P:negative regulation of translation"/>
    <property type="evidence" value="ECO:0007669"/>
    <property type="project" value="TreeGrafter"/>
</dbReference>
<feature type="region of interest" description="Disordered" evidence="3">
    <location>
        <begin position="130"/>
        <end position="149"/>
    </location>
</feature>
<proteinExistence type="predicted"/>
<feature type="compositionally biased region" description="Basic and acidic residues" evidence="3">
    <location>
        <begin position="428"/>
        <end position="437"/>
    </location>
</feature>
<dbReference type="AlphaFoldDB" id="A0A8C3CZC0"/>
<dbReference type="GO" id="GO:0036464">
    <property type="term" value="C:cytoplasmic ribonucleoprotein granule"/>
    <property type="evidence" value="ECO:0007669"/>
    <property type="project" value="UniProtKB-ARBA"/>
</dbReference>
<dbReference type="Proteomes" id="UP000694556">
    <property type="component" value="Chromosome 16"/>
</dbReference>
<feature type="region of interest" description="Disordered" evidence="3">
    <location>
        <begin position="547"/>
        <end position="577"/>
    </location>
</feature>
<dbReference type="GO" id="GO:0003729">
    <property type="term" value="F:mRNA binding"/>
    <property type="evidence" value="ECO:0007669"/>
    <property type="project" value="TreeGrafter"/>
</dbReference>
<reference evidence="4" key="2">
    <citation type="submission" date="2025-08" db="UniProtKB">
        <authorList>
            <consortium name="Ensembl"/>
        </authorList>
    </citation>
    <scope>IDENTIFICATION</scope>
</reference>
<reference evidence="4" key="1">
    <citation type="submission" date="2018-09" db="EMBL/GenBank/DDBJ databases">
        <title>Common duck and Muscovy duck high density SNP chip.</title>
        <authorList>
            <person name="Vignal A."/>
            <person name="Thebault N."/>
            <person name="Warren W.C."/>
        </authorList>
    </citation>
    <scope>NUCLEOTIDE SEQUENCE [LARGE SCALE GENOMIC DNA]</scope>
</reference>
<evidence type="ECO:0000313" key="5">
    <source>
        <dbReference type="Proteomes" id="UP000694556"/>
    </source>
</evidence>
<feature type="compositionally biased region" description="Low complexity" evidence="3">
    <location>
        <begin position="130"/>
        <end position="144"/>
    </location>
</feature>
<dbReference type="PANTHER" id="PTHR12269:SF1">
    <property type="entry name" value="EUKARYOTIC TRANSLATION INITIATION FACTOR 4E TRANSPORTER"/>
    <property type="match status" value="1"/>
</dbReference>
<sequence length="761" mass="82236">CLSEKYDSDGVWDPEKWHASLYPTSGRTSPVESFKKDLDSDRTSLMRRIVGIECNGGVAEEDEVQTVTANETPADQEVPREAVLQEPAPGEFDFNEFFNLDKSVPGLASMIEDVLGEGSVSASRFSRWFSNPSRSGSRSSSLRSTPHEELERLAGLEQAILSPGQNSGNYFAPIPLEDHSENKVDILEMLQKAKVDLKPLLSSLSANKEKLRESTHSGVVLSVEEVEAGLKGLKVDQEGKIATPFMAEQVEEPLNIAGSRQIKKDGDMTAFNKLVSSMKQSLDSHLMSPPEIPGQPLSKNILQELLGPPITRPASSNVLSGLISGLEPGASLLGQRAPSPPIPPVFPTRAASADYLRHRISSSPIGFGQGSQQLLGDPFPGIRKPMSPVAAQMSPLEIQQAALEGLALPHDLAIQAANFYQHGFGKPQMDKSRDGYRNRQQRVTKSPAPGHRGNASSPAPTASITSMLSPSFTPTSVIRKMYESKEKSKEEPVSGKLKVSDGKDENQRPNEATDNLLSSSVENADQETLPTLGTKLPALQRSACSTPLTQANRCTKEQDYRPKSTGRKTPTMASPVPGGPFLRPVHQVPLVPHVPIVRPAHQLHPGLVQRMLAQGVHPQHLPILQAGMLPPGVDLSHLQGISPPILGQPFYPLPTASHHILNPRSGTPLQLAMMQQQLQRSALHSTGTGAQGSPAGVQTTPQNVPSRTGLSHGHTQLDHRPSQRSGSPIGLAKWFGSDVLQQPLPSMPSKVISVDELEYRQ</sequence>
<dbReference type="Ensembl" id="ENSCMMT00000031065.1">
    <property type="protein sequence ID" value="ENSCMMP00000028487.1"/>
    <property type="gene ID" value="ENSCMMG00000017281.1"/>
</dbReference>
<feature type="compositionally biased region" description="Low complexity" evidence="3">
    <location>
        <begin position="455"/>
        <end position="466"/>
    </location>
</feature>
<evidence type="ECO:0000256" key="3">
    <source>
        <dbReference type="SAM" id="MobiDB-lite"/>
    </source>
</evidence>
<organism evidence="4 5">
    <name type="scientific">Cairina moschata</name>
    <name type="common">Muscovy duck</name>
    <dbReference type="NCBI Taxonomy" id="8855"/>
    <lineage>
        <taxon>Eukaryota</taxon>
        <taxon>Metazoa</taxon>
        <taxon>Chordata</taxon>
        <taxon>Craniata</taxon>
        <taxon>Vertebrata</taxon>
        <taxon>Euteleostomi</taxon>
        <taxon>Archelosauria</taxon>
        <taxon>Archosauria</taxon>
        <taxon>Dinosauria</taxon>
        <taxon>Saurischia</taxon>
        <taxon>Theropoda</taxon>
        <taxon>Coelurosauria</taxon>
        <taxon>Aves</taxon>
        <taxon>Neognathae</taxon>
        <taxon>Galloanserae</taxon>
        <taxon>Anseriformes</taxon>
        <taxon>Anatidae</taxon>
        <taxon>Anatinae</taxon>
        <taxon>Cairina</taxon>
    </lineage>
</organism>